<accession>A0A0F5I016</accession>
<gene>
    <name evidence="2" type="ORF">QY95_02588</name>
</gene>
<protein>
    <submittedName>
        <fullName evidence="2">Phage minor capsid protein</fullName>
    </submittedName>
</protein>
<proteinExistence type="predicted"/>
<reference evidence="2" key="1">
    <citation type="submission" date="2015-02" db="EMBL/GenBank/DDBJ databases">
        <title>Genome Assembly of Bacillaceae bacterium MTCC 8252.</title>
        <authorList>
            <person name="Verma A."/>
            <person name="Khatri I."/>
            <person name="Mual P."/>
            <person name="Subramanian S."/>
            <person name="Krishnamurthi S."/>
        </authorList>
    </citation>
    <scope>NUCLEOTIDE SEQUENCE [LARGE SCALE GENOMIC DNA]</scope>
    <source>
        <strain evidence="2">MTCC 8252</strain>
    </source>
</reference>
<dbReference type="InterPro" id="IPR006528">
    <property type="entry name" value="Phage_head_morphogenesis_dom"/>
</dbReference>
<name>A0A0F5I016_BACTR</name>
<evidence type="ECO:0000259" key="1">
    <source>
        <dbReference type="Pfam" id="PF04233"/>
    </source>
</evidence>
<comment type="caution">
    <text evidence="2">The sequence shown here is derived from an EMBL/GenBank/DDBJ whole genome shotgun (WGS) entry which is preliminary data.</text>
</comment>
<dbReference type="Pfam" id="PF04233">
    <property type="entry name" value="Phage_Mu_F"/>
    <property type="match status" value="1"/>
</dbReference>
<dbReference type="EMBL" id="JWIR02000046">
    <property type="protein sequence ID" value="KKB38590.1"/>
    <property type="molecule type" value="Genomic_DNA"/>
</dbReference>
<organism evidence="2 3">
    <name type="scientific">Bacillus thermotolerans</name>
    <name type="common">Quasibacillus thermotolerans</name>
    <dbReference type="NCBI Taxonomy" id="1221996"/>
    <lineage>
        <taxon>Bacteria</taxon>
        <taxon>Bacillati</taxon>
        <taxon>Bacillota</taxon>
        <taxon>Bacilli</taxon>
        <taxon>Bacillales</taxon>
        <taxon>Bacillaceae</taxon>
        <taxon>Bacillus</taxon>
    </lineage>
</organism>
<evidence type="ECO:0000313" key="3">
    <source>
        <dbReference type="Proteomes" id="UP000031563"/>
    </source>
</evidence>
<dbReference type="Proteomes" id="UP000031563">
    <property type="component" value="Unassembled WGS sequence"/>
</dbReference>
<evidence type="ECO:0000313" key="2">
    <source>
        <dbReference type="EMBL" id="KKB38590.1"/>
    </source>
</evidence>
<dbReference type="RefSeq" id="WP_039237287.1">
    <property type="nucleotide sequence ID" value="NZ_JWIR02000046.1"/>
</dbReference>
<dbReference type="STRING" id="1221996.QY95_02588"/>
<dbReference type="OrthoDB" id="9151105at2"/>
<sequence length="337" mass="39151">MNQLDIVEKLDKLLAKTESVIEEVFARRLKELHAQIGSMYRKYEKNGELSYTELNKYNRLQKEFEVISKMFNDDYKQLVREINQSLQAQYVENYLMHAYLFQVGLSTEMGFSMPKLDTVKQAITNPVDKLTLPSVMTEHRNEIIRKINIEISQSLIAGEGYTDMAKRIESAVNFSRKKAMLVARTESGRVRSLSDEAVEKQVSKHADMRGVWASSLDLRVRESHRKLDGQKTDKDGYFHYQGMKAKGPHLWGKADMDINCRCVKLWLVNGMLPEYRRGRDYMDPGYQKKLAERVDKLMADEGITYVQALKKAQKAIKPPSRSFKYVTYEEWKKGYAS</sequence>
<keyword evidence="3" id="KW-1185">Reference proteome</keyword>
<dbReference type="AlphaFoldDB" id="A0A0F5I016"/>
<feature type="domain" description="Phage head morphogenesis" evidence="1">
    <location>
        <begin position="146"/>
        <end position="263"/>
    </location>
</feature>